<dbReference type="SUPFAM" id="SSF51679">
    <property type="entry name" value="Bacterial luciferase-like"/>
    <property type="match status" value="1"/>
</dbReference>
<dbReference type="InterPro" id="IPR051260">
    <property type="entry name" value="Diverse_substr_monoxygenases"/>
</dbReference>
<dbReference type="Pfam" id="PF00296">
    <property type="entry name" value="Bac_luciferase"/>
    <property type="match status" value="1"/>
</dbReference>
<keyword evidence="1" id="KW-0285">Flavoprotein</keyword>
<evidence type="ECO:0000313" key="8">
    <source>
        <dbReference type="EMBL" id="GBR47404.1"/>
    </source>
</evidence>
<evidence type="ECO:0000256" key="1">
    <source>
        <dbReference type="ARBA" id="ARBA00022630"/>
    </source>
</evidence>
<dbReference type="InterPro" id="IPR011251">
    <property type="entry name" value="Luciferase-like_dom"/>
</dbReference>
<evidence type="ECO:0000256" key="2">
    <source>
        <dbReference type="ARBA" id="ARBA00022643"/>
    </source>
</evidence>
<evidence type="ECO:0000256" key="5">
    <source>
        <dbReference type="ARBA" id="ARBA00033748"/>
    </source>
</evidence>
<keyword evidence="9" id="KW-1185">Reference proteome</keyword>
<organism evidence="8 9">
    <name type="scientific">Neokomagataea tanensis NBRC 106556</name>
    <dbReference type="NCBI Taxonomy" id="1223519"/>
    <lineage>
        <taxon>Bacteria</taxon>
        <taxon>Pseudomonadati</taxon>
        <taxon>Pseudomonadota</taxon>
        <taxon>Alphaproteobacteria</taxon>
        <taxon>Acetobacterales</taxon>
        <taxon>Acetobacteraceae</taxon>
        <taxon>Neokomagataea</taxon>
    </lineage>
</organism>
<dbReference type="Gene3D" id="3.20.20.30">
    <property type="entry name" value="Luciferase-like domain"/>
    <property type="match status" value="1"/>
</dbReference>
<comment type="caution">
    <text evidence="8">The sequence shown here is derived from an EMBL/GenBank/DDBJ whole genome shotgun (WGS) entry which is preliminary data.</text>
</comment>
<dbReference type="PIRSF" id="PIRSF000337">
    <property type="entry name" value="NTA_MOA"/>
    <property type="match status" value="1"/>
</dbReference>
<dbReference type="RefSeq" id="WP_245642063.1">
    <property type="nucleotide sequence ID" value="NZ_BAQB01000022.1"/>
</dbReference>
<protein>
    <submittedName>
        <fullName evidence="8">Monooxygenase</fullName>
    </submittedName>
</protein>
<dbReference type="InterPro" id="IPR036661">
    <property type="entry name" value="Luciferase-like_sf"/>
</dbReference>
<keyword evidence="4 8" id="KW-0503">Monooxygenase</keyword>
<evidence type="ECO:0000256" key="6">
    <source>
        <dbReference type="SAM" id="MobiDB-lite"/>
    </source>
</evidence>
<evidence type="ECO:0000256" key="4">
    <source>
        <dbReference type="ARBA" id="ARBA00023033"/>
    </source>
</evidence>
<keyword evidence="2" id="KW-0288">FMN</keyword>
<keyword evidence="3" id="KW-0560">Oxidoreductase</keyword>
<dbReference type="NCBIfam" id="TIGR03860">
    <property type="entry name" value="FMN_nitrolo"/>
    <property type="match status" value="1"/>
</dbReference>
<gene>
    <name evidence="8" type="ORF">AA106556_1436</name>
</gene>
<feature type="region of interest" description="Disordered" evidence="6">
    <location>
        <begin position="428"/>
        <end position="447"/>
    </location>
</feature>
<sequence>MDALPQAFERPVTMVRTLHVNLFEMACVSHIVHGMWRAPENARHRVGELTFWLDLARRAEAAGVEAIFLADVIGVYDRFQGTAPALRTGMQIPNLDPLSIVPAMAAVTTHLHFAVTASTSYEPPFAFARRMSTLDLLTGGRIGWNVVTSYLPNAARNFGLSEEIDHDVRYDKAAEYLEVLYKLWEGSWSEWAWQNDAARNVVTEPEGVRRIEHDGEHFRVEGPHLVQPTPQRTPVLFQATGSERGLKTASLHAEAIFIGGRNAAETRANIRRTRQAAEQQGRKGEDLLFYVMAGLIVGRTEAEAQEKLERYRQFYDVEAAHVHAQAEIDLRECDPDITLGEALVQKNASFGNMGRRFGAEQRVGDALTQIAHFDEGRYFAVGTPEQIADAIEVWLDDDGIDGINLRQYHSFETLDDFAQLIAPELRKRGRLKPNPSAPETFRARLSGQDRVNARHPAHSYKFSPMETRFS</sequence>
<dbReference type="Proteomes" id="UP001062443">
    <property type="component" value="Unassembled WGS sequence"/>
</dbReference>
<comment type="similarity">
    <text evidence="5">Belongs to the NtaA/SnaA/DszA monooxygenase family.</text>
</comment>
<evidence type="ECO:0000259" key="7">
    <source>
        <dbReference type="Pfam" id="PF00296"/>
    </source>
</evidence>
<reference evidence="8" key="1">
    <citation type="submission" date="2013-04" db="EMBL/GenBank/DDBJ databases">
        <title>The genome sequencing project of 58 acetic acid bacteria.</title>
        <authorList>
            <person name="Okamoto-Kainuma A."/>
            <person name="Ishikawa M."/>
            <person name="Umino S."/>
            <person name="Koizumi Y."/>
            <person name="Shiwa Y."/>
            <person name="Yoshikawa H."/>
            <person name="Matsutani M."/>
            <person name="Matsushita K."/>
        </authorList>
    </citation>
    <scope>NUCLEOTIDE SEQUENCE</scope>
    <source>
        <strain evidence="8">NBRC 106556</strain>
    </source>
</reference>
<evidence type="ECO:0000256" key="3">
    <source>
        <dbReference type="ARBA" id="ARBA00023002"/>
    </source>
</evidence>
<name>A0ABQ0QJU6_9PROT</name>
<evidence type="ECO:0000313" key="9">
    <source>
        <dbReference type="Proteomes" id="UP001062443"/>
    </source>
</evidence>
<proteinExistence type="inferred from homology"/>
<dbReference type="InterPro" id="IPR016215">
    <property type="entry name" value="NTA_MOA"/>
</dbReference>
<dbReference type="EMBL" id="BAQB01000022">
    <property type="protein sequence ID" value="GBR47404.1"/>
    <property type="molecule type" value="Genomic_DNA"/>
</dbReference>
<accession>A0ABQ0QJU6</accession>
<dbReference type="PANTHER" id="PTHR30011">
    <property type="entry name" value="ALKANESULFONATE MONOOXYGENASE-RELATED"/>
    <property type="match status" value="1"/>
</dbReference>
<feature type="domain" description="Luciferase-like" evidence="7">
    <location>
        <begin position="48"/>
        <end position="399"/>
    </location>
</feature>
<dbReference type="PANTHER" id="PTHR30011:SF16">
    <property type="entry name" value="C2H2 FINGER DOMAIN TRANSCRIPTION FACTOR (EUROFUNG)-RELATED"/>
    <property type="match status" value="1"/>
</dbReference>
<dbReference type="GO" id="GO:0004497">
    <property type="term" value="F:monooxygenase activity"/>
    <property type="evidence" value="ECO:0007669"/>
    <property type="project" value="UniProtKB-KW"/>
</dbReference>